<protein>
    <recommendedName>
        <fullName evidence="1">NodB homology domain-containing protein</fullName>
    </recommendedName>
</protein>
<dbReference type="InterPro" id="IPR011330">
    <property type="entry name" value="Glyco_hydro/deAcase_b/a-brl"/>
</dbReference>
<comment type="caution">
    <text evidence="2">The sequence shown here is derived from an EMBL/GenBank/DDBJ whole genome shotgun (WGS) entry which is preliminary data.</text>
</comment>
<dbReference type="RefSeq" id="WP_346188040.1">
    <property type="nucleotide sequence ID" value="NZ_BAABRL010000003.1"/>
</dbReference>
<gene>
    <name evidence="2" type="ORF">Rhal01_01377</name>
</gene>
<dbReference type="Proteomes" id="UP001424741">
    <property type="component" value="Unassembled WGS sequence"/>
</dbReference>
<keyword evidence="3" id="KW-1185">Reference proteome</keyword>
<evidence type="ECO:0000259" key="1">
    <source>
        <dbReference type="Pfam" id="PF01522"/>
    </source>
</evidence>
<reference evidence="2 3" key="1">
    <citation type="submission" date="2024-02" db="EMBL/GenBank/DDBJ databases">
        <title>Rubritalea halochordaticola NBRC 107102.</title>
        <authorList>
            <person name="Ichikawa N."/>
            <person name="Katano-Makiyama Y."/>
            <person name="Hidaka K."/>
        </authorList>
    </citation>
    <scope>NUCLEOTIDE SEQUENCE [LARGE SCALE GENOMIC DNA]</scope>
    <source>
        <strain evidence="2 3">NBRC 107102</strain>
    </source>
</reference>
<dbReference type="Pfam" id="PF01522">
    <property type="entry name" value="Polysacc_deac_1"/>
    <property type="match status" value="1"/>
</dbReference>
<feature type="domain" description="NodB homology" evidence="1">
    <location>
        <begin position="34"/>
        <end position="179"/>
    </location>
</feature>
<dbReference type="SUPFAM" id="SSF88713">
    <property type="entry name" value="Glycoside hydrolase/deacetylase"/>
    <property type="match status" value="1"/>
</dbReference>
<dbReference type="EMBL" id="BAABRL010000003">
    <property type="protein sequence ID" value="GAA5495202.1"/>
    <property type="molecule type" value="Genomic_DNA"/>
</dbReference>
<organism evidence="2 3">
    <name type="scientific">Rubritalea halochordaticola</name>
    <dbReference type="NCBI Taxonomy" id="714537"/>
    <lineage>
        <taxon>Bacteria</taxon>
        <taxon>Pseudomonadati</taxon>
        <taxon>Verrucomicrobiota</taxon>
        <taxon>Verrucomicrobiia</taxon>
        <taxon>Verrucomicrobiales</taxon>
        <taxon>Rubritaleaceae</taxon>
        <taxon>Rubritalea</taxon>
    </lineage>
</organism>
<dbReference type="Gene3D" id="3.20.20.370">
    <property type="entry name" value="Glycoside hydrolase/deacetylase"/>
    <property type="match status" value="1"/>
</dbReference>
<accession>A0ABP9V3J0</accession>
<proteinExistence type="predicted"/>
<name>A0ABP9V3J0_9BACT</name>
<dbReference type="InterPro" id="IPR002509">
    <property type="entry name" value="NODB_dom"/>
</dbReference>
<sequence length="320" mass="36974">MNGIFTISLDFELYWGIRDKKNLATYRQNLDGVCSAVEGLLALFQKYEVHATWATVGFMFADRLDDVLLPSENKIPSYSDQNLCPYRYIKECRAIDHIYHFAPDLISKIAKVKGQEVASHTYSHYYCLEPGQNVEQFREDTRLACNIAEKNGYQLKSLVFPRNQFNESYLKVLKDCGITSYRGNERSWMYKASSGLEQGLIKRTARLLDSYVPISGNHSYFLSDLGVQSPRDIPASRFLRPYSSKLKALEGLRLRRICRELKEAAKLGKVYHLWWHPHNFGVDLDQNLNFLEEILNVYSTMSEIHGMQSLNMKEINEIIG</sequence>
<evidence type="ECO:0000313" key="3">
    <source>
        <dbReference type="Proteomes" id="UP001424741"/>
    </source>
</evidence>
<evidence type="ECO:0000313" key="2">
    <source>
        <dbReference type="EMBL" id="GAA5495202.1"/>
    </source>
</evidence>
<dbReference type="CDD" id="cd10929">
    <property type="entry name" value="CE4_u5"/>
    <property type="match status" value="1"/>
</dbReference>